<reference evidence="7" key="1">
    <citation type="submission" date="2022-04" db="EMBL/GenBank/DDBJ databases">
        <title>Lysobacter sp. CAU 1642 isolated from sea sand.</title>
        <authorList>
            <person name="Kim W."/>
        </authorList>
    </citation>
    <scope>NUCLEOTIDE SEQUENCE</scope>
    <source>
        <strain evidence="7">CAU 1642</strain>
    </source>
</reference>
<sequence length="628" mass="68151">MSEFPDIPGLQIRSELGRGGMAQVFVAVQTVLEREVAVKLVRPRNEADLMQLQRLENEARALAGLQHPHIVELYDFGRTAEGGMYYVMPLLPGGDLRRWGAPVDEERVAGLLHQLLDALAHAHAAGIVHRDIKPENILFDRNDRPLLADFGAALTRSKSRITSEGLAIGSAGYMSPEQARGIDVDARSDLYSLGVLAFELLTAKLPFDGPDALAIAMAQMENPVPKLPPALVHWQGFFDRALAYEPAWRFASAEEMQAALDDIEAGPEPARDLPDPRKLGLALAIAVAVVLGLLVWLTREPPVDADEITGLIAAGQLLPPRAPNALDALLDARQQGLDPLLIEAAQDRLLSALQAEQDPLLAASRLDQLPPLWERWQLAVGALDAHADLRVVEHNRRVESLLQPQLERALREFDRREAALALRLLDASAMVSKPLLELASQVRALPVEGEPFSDPGGPPLVLLERPQSGRAGYALMQAPVNDALFQAFSESSGAKGCASPEPGRPGCLSHAEAGAFARWLAQRTGQPYRLPSRSELKAGVGQLANLPLHAWSSECRMLAEQAKDNAAKRAWGRVKSIFGARPAPPQTHCVGHWALSLDGSGQWRAYEQSAPTTTVLLLREVPPVADSD</sequence>
<dbReference type="SUPFAM" id="SSF56112">
    <property type="entry name" value="Protein kinase-like (PK-like)"/>
    <property type="match status" value="1"/>
</dbReference>
<evidence type="ECO:0000256" key="3">
    <source>
        <dbReference type="ARBA" id="ARBA00022777"/>
    </source>
</evidence>
<organism evidence="7 8">
    <name type="scientific">Pseudomarimonas salicorniae</name>
    <dbReference type="NCBI Taxonomy" id="2933270"/>
    <lineage>
        <taxon>Bacteria</taxon>
        <taxon>Pseudomonadati</taxon>
        <taxon>Pseudomonadota</taxon>
        <taxon>Gammaproteobacteria</taxon>
        <taxon>Lysobacterales</taxon>
        <taxon>Lysobacteraceae</taxon>
        <taxon>Pseudomarimonas</taxon>
    </lineage>
</organism>
<dbReference type="PROSITE" id="PS00107">
    <property type="entry name" value="PROTEIN_KINASE_ATP"/>
    <property type="match status" value="1"/>
</dbReference>
<dbReference type="PROSITE" id="PS00108">
    <property type="entry name" value="PROTEIN_KINASE_ST"/>
    <property type="match status" value="1"/>
</dbReference>
<evidence type="ECO:0000259" key="6">
    <source>
        <dbReference type="PROSITE" id="PS50011"/>
    </source>
</evidence>
<accession>A0ABT0GF44</accession>
<keyword evidence="1" id="KW-0808">Transferase</keyword>
<dbReference type="PROSITE" id="PS50011">
    <property type="entry name" value="PROTEIN_KINASE_DOM"/>
    <property type="match status" value="1"/>
</dbReference>
<dbReference type="InterPro" id="IPR017441">
    <property type="entry name" value="Protein_kinase_ATP_BS"/>
</dbReference>
<keyword evidence="3 7" id="KW-0418">Kinase</keyword>
<protein>
    <submittedName>
        <fullName evidence="7">Bifunctional serine/threonine-protein kinase/formylglycine-generating enzyme family protein</fullName>
    </submittedName>
</protein>
<name>A0ABT0GF44_9GAMM</name>
<dbReference type="Proteomes" id="UP001431449">
    <property type="component" value="Unassembled WGS sequence"/>
</dbReference>
<evidence type="ECO:0000256" key="4">
    <source>
        <dbReference type="ARBA" id="ARBA00022840"/>
    </source>
</evidence>
<comment type="caution">
    <text evidence="7">The sequence shown here is derived from an EMBL/GenBank/DDBJ whole genome shotgun (WGS) entry which is preliminary data.</text>
</comment>
<keyword evidence="4 5" id="KW-0067">ATP-binding</keyword>
<dbReference type="RefSeq" id="WP_248206310.1">
    <property type="nucleotide sequence ID" value="NZ_JALNMH010000003.1"/>
</dbReference>
<dbReference type="Gene3D" id="1.10.510.10">
    <property type="entry name" value="Transferase(Phosphotransferase) domain 1"/>
    <property type="match status" value="1"/>
</dbReference>
<dbReference type="InterPro" id="IPR000719">
    <property type="entry name" value="Prot_kinase_dom"/>
</dbReference>
<keyword evidence="2 5" id="KW-0547">Nucleotide-binding</keyword>
<dbReference type="PANTHER" id="PTHR43289:SF6">
    <property type="entry name" value="SERINE_THREONINE-PROTEIN KINASE NEKL-3"/>
    <property type="match status" value="1"/>
</dbReference>
<evidence type="ECO:0000313" key="7">
    <source>
        <dbReference type="EMBL" id="MCK7593164.1"/>
    </source>
</evidence>
<dbReference type="SMART" id="SM00220">
    <property type="entry name" value="S_TKc"/>
    <property type="match status" value="1"/>
</dbReference>
<evidence type="ECO:0000313" key="8">
    <source>
        <dbReference type="Proteomes" id="UP001431449"/>
    </source>
</evidence>
<dbReference type="Gene3D" id="3.30.200.20">
    <property type="entry name" value="Phosphorylase Kinase, domain 1"/>
    <property type="match status" value="1"/>
</dbReference>
<dbReference type="PANTHER" id="PTHR43289">
    <property type="entry name" value="MITOGEN-ACTIVATED PROTEIN KINASE KINASE KINASE 20-RELATED"/>
    <property type="match status" value="1"/>
</dbReference>
<dbReference type="Pfam" id="PF00069">
    <property type="entry name" value="Pkinase"/>
    <property type="match status" value="1"/>
</dbReference>
<evidence type="ECO:0000256" key="2">
    <source>
        <dbReference type="ARBA" id="ARBA00022741"/>
    </source>
</evidence>
<dbReference type="GO" id="GO:0016301">
    <property type="term" value="F:kinase activity"/>
    <property type="evidence" value="ECO:0007669"/>
    <property type="project" value="UniProtKB-KW"/>
</dbReference>
<feature type="domain" description="Protein kinase" evidence="6">
    <location>
        <begin position="10"/>
        <end position="260"/>
    </location>
</feature>
<evidence type="ECO:0000256" key="1">
    <source>
        <dbReference type="ARBA" id="ARBA00022679"/>
    </source>
</evidence>
<proteinExistence type="predicted"/>
<dbReference type="InterPro" id="IPR008271">
    <property type="entry name" value="Ser/Thr_kinase_AS"/>
</dbReference>
<dbReference type="InterPro" id="IPR011009">
    <property type="entry name" value="Kinase-like_dom_sf"/>
</dbReference>
<keyword evidence="8" id="KW-1185">Reference proteome</keyword>
<dbReference type="CDD" id="cd14014">
    <property type="entry name" value="STKc_PknB_like"/>
    <property type="match status" value="1"/>
</dbReference>
<dbReference type="EMBL" id="JALNMH010000003">
    <property type="protein sequence ID" value="MCK7593164.1"/>
    <property type="molecule type" value="Genomic_DNA"/>
</dbReference>
<evidence type="ECO:0000256" key="5">
    <source>
        <dbReference type="PROSITE-ProRule" id="PRU10141"/>
    </source>
</evidence>
<feature type="binding site" evidence="5">
    <location>
        <position position="39"/>
    </location>
    <ligand>
        <name>ATP</name>
        <dbReference type="ChEBI" id="CHEBI:30616"/>
    </ligand>
</feature>
<gene>
    <name evidence="7" type="ORF">M0G41_05710</name>
</gene>